<name>A0A1H8XPN8_9FIRM</name>
<evidence type="ECO:0000313" key="3">
    <source>
        <dbReference type="Proteomes" id="UP000198847"/>
    </source>
</evidence>
<dbReference type="RefSeq" id="WP_091750470.1">
    <property type="nucleotide sequence ID" value="NZ_FODY01000026.1"/>
</dbReference>
<dbReference type="OrthoDB" id="2086244at2"/>
<evidence type="ECO:0000256" key="1">
    <source>
        <dbReference type="SAM" id="SignalP"/>
    </source>
</evidence>
<proteinExistence type="predicted"/>
<organism evidence="2 3">
    <name type="scientific">Propionispora vibrioides</name>
    <dbReference type="NCBI Taxonomy" id="112903"/>
    <lineage>
        <taxon>Bacteria</taxon>
        <taxon>Bacillati</taxon>
        <taxon>Bacillota</taxon>
        <taxon>Negativicutes</taxon>
        <taxon>Selenomonadales</taxon>
        <taxon>Sporomusaceae</taxon>
        <taxon>Propionispora</taxon>
    </lineage>
</organism>
<reference evidence="2 3" key="1">
    <citation type="submission" date="2016-10" db="EMBL/GenBank/DDBJ databases">
        <authorList>
            <person name="de Groot N.N."/>
        </authorList>
    </citation>
    <scope>NUCLEOTIDE SEQUENCE [LARGE SCALE GENOMIC DNA]</scope>
    <source>
        <strain evidence="2 3">DSM 13305</strain>
    </source>
</reference>
<evidence type="ECO:0000313" key="2">
    <source>
        <dbReference type="EMBL" id="SEP41268.1"/>
    </source>
</evidence>
<accession>A0A1H8XPN8</accession>
<feature type="signal peptide" evidence="1">
    <location>
        <begin position="1"/>
        <end position="23"/>
    </location>
</feature>
<keyword evidence="3" id="KW-1185">Reference proteome</keyword>
<feature type="chain" id="PRO_5011640239" evidence="1">
    <location>
        <begin position="24"/>
        <end position="258"/>
    </location>
</feature>
<sequence length="258" mass="29507">MKKIYIIILTVLLVTTCLGTAFSETETSTPINRWEGTWERDSSQFNSAVLKITSNTNDSFSFNIRAYSGTNIGSISGVATIINDTAIFDDNQGGILKFSFNDNKIYVTQTYEMYRYGGIGVFFNGTYNDKEKQKTAVVDENYFTHQDVFKKDQEAEFRRITGQYYLKFVNTAQFTTPEKDLDNSGARVYHMNVRGLFTVMESIIMIRDSDNAIWAAVIDKDKVLYFTNTNDIKYVPITISRWHDGFSGKPIYYISSTQ</sequence>
<keyword evidence="1" id="KW-0732">Signal</keyword>
<dbReference type="AlphaFoldDB" id="A0A1H8XPN8"/>
<dbReference type="EMBL" id="FODY01000026">
    <property type="protein sequence ID" value="SEP41268.1"/>
    <property type="molecule type" value="Genomic_DNA"/>
</dbReference>
<dbReference type="STRING" id="112903.SAMN04490178_12642"/>
<protein>
    <submittedName>
        <fullName evidence="2">Uncharacterized protein</fullName>
    </submittedName>
</protein>
<gene>
    <name evidence="2" type="ORF">SAMN04490178_12642</name>
</gene>
<dbReference type="Proteomes" id="UP000198847">
    <property type="component" value="Unassembled WGS sequence"/>
</dbReference>